<dbReference type="EMBL" id="LIAE01007485">
    <property type="protein sequence ID" value="PAV78968.1"/>
    <property type="molecule type" value="Genomic_DNA"/>
</dbReference>
<sequence>MPLPSTRTRRMARKTPIYGISAIDCLIRIFKGDERGESSLEENAVDKFCREFGVETCLEIDYSELFEDCSTASSISNISLVRGNYDPTNQIPFMGKKGRSKKNSKEPNNNIDQVSDNLTRYGAIKVEVPDNWTPPSVARKPTPLVVRSSRLPVKTPSSEQVSQSTGSPVYRPIRQCGSRIPRLQLNTQSTCSKTPPTESSPFNSQFDSTASVSNQTEKRFAVRRLNFSECTDPAAQGEEDSRLPVYVVEGLDDGSSTTESTPRSVTGSATTFVKMITDERNSMASVPPLDYISAPSEYSPFKKDTATPESIGREAEMKAMRQHA</sequence>
<evidence type="ECO:0000313" key="2">
    <source>
        <dbReference type="EMBL" id="PAV78968.1"/>
    </source>
</evidence>
<dbReference type="AlphaFoldDB" id="A0A2A2KYF9"/>
<feature type="compositionally biased region" description="Polar residues" evidence="1">
    <location>
        <begin position="155"/>
        <end position="167"/>
    </location>
</feature>
<name>A0A2A2KYF9_9BILA</name>
<proteinExistence type="predicted"/>
<feature type="region of interest" description="Disordered" evidence="1">
    <location>
        <begin position="151"/>
        <end position="173"/>
    </location>
</feature>
<feature type="compositionally biased region" description="Basic and acidic residues" evidence="1">
    <location>
        <begin position="300"/>
        <end position="324"/>
    </location>
</feature>
<feature type="compositionally biased region" description="Polar residues" evidence="1">
    <location>
        <begin position="106"/>
        <end position="116"/>
    </location>
</feature>
<feature type="region of interest" description="Disordered" evidence="1">
    <location>
        <begin position="188"/>
        <end position="211"/>
    </location>
</feature>
<comment type="caution">
    <text evidence="2">The sequence shown here is derived from an EMBL/GenBank/DDBJ whole genome shotgun (WGS) entry which is preliminary data.</text>
</comment>
<accession>A0A2A2KYF9</accession>
<evidence type="ECO:0000313" key="3">
    <source>
        <dbReference type="Proteomes" id="UP000218231"/>
    </source>
</evidence>
<organism evidence="2 3">
    <name type="scientific">Diploscapter pachys</name>
    <dbReference type="NCBI Taxonomy" id="2018661"/>
    <lineage>
        <taxon>Eukaryota</taxon>
        <taxon>Metazoa</taxon>
        <taxon>Ecdysozoa</taxon>
        <taxon>Nematoda</taxon>
        <taxon>Chromadorea</taxon>
        <taxon>Rhabditida</taxon>
        <taxon>Rhabditina</taxon>
        <taxon>Rhabditomorpha</taxon>
        <taxon>Rhabditoidea</taxon>
        <taxon>Rhabditidae</taxon>
        <taxon>Diploscapter</taxon>
    </lineage>
</organism>
<keyword evidence="3" id="KW-1185">Reference proteome</keyword>
<dbReference type="Proteomes" id="UP000218231">
    <property type="component" value="Unassembled WGS sequence"/>
</dbReference>
<feature type="region of interest" description="Disordered" evidence="1">
    <location>
        <begin position="90"/>
        <end position="116"/>
    </location>
</feature>
<evidence type="ECO:0000256" key="1">
    <source>
        <dbReference type="SAM" id="MobiDB-lite"/>
    </source>
</evidence>
<protein>
    <submittedName>
        <fullName evidence="2">Uncharacterized protein</fullName>
    </submittedName>
</protein>
<reference evidence="2 3" key="1">
    <citation type="journal article" date="2017" name="Curr. Biol.">
        <title>Genome architecture and evolution of a unichromosomal asexual nematode.</title>
        <authorList>
            <person name="Fradin H."/>
            <person name="Zegar C."/>
            <person name="Gutwein M."/>
            <person name="Lucas J."/>
            <person name="Kovtun M."/>
            <person name="Corcoran D."/>
            <person name="Baugh L.R."/>
            <person name="Kiontke K."/>
            <person name="Gunsalus K."/>
            <person name="Fitch D.H."/>
            <person name="Piano F."/>
        </authorList>
    </citation>
    <scope>NUCLEOTIDE SEQUENCE [LARGE SCALE GENOMIC DNA]</scope>
    <source>
        <strain evidence="2">PF1309</strain>
    </source>
</reference>
<gene>
    <name evidence="2" type="ORF">WR25_10303</name>
</gene>
<feature type="region of interest" description="Disordered" evidence="1">
    <location>
        <begin position="285"/>
        <end position="324"/>
    </location>
</feature>